<evidence type="ECO:0000313" key="2">
    <source>
        <dbReference type="Proteomes" id="UP000285794"/>
    </source>
</evidence>
<keyword evidence="2" id="KW-1185">Reference proteome</keyword>
<dbReference type="EMBL" id="QQWG01000017">
    <property type="protein sequence ID" value="RRG19760.1"/>
    <property type="molecule type" value="Genomic_DNA"/>
</dbReference>
<name>A0A425XY87_9BACT</name>
<proteinExistence type="predicted"/>
<accession>A0A425XY87</accession>
<evidence type="ECO:0000313" key="1">
    <source>
        <dbReference type="EMBL" id="RRG19760.1"/>
    </source>
</evidence>
<protein>
    <submittedName>
        <fullName evidence="1">DUF523 domain-containing protein</fullName>
    </submittedName>
</protein>
<dbReference type="PANTHER" id="PTHR30087:SF1">
    <property type="entry name" value="HYPOTHETICAL CYTOSOLIC PROTEIN"/>
    <property type="match status" value="1"/>
</dbReference>
<dbReference type="PANTHER" id="PTHR30087">
    <property type="entry name" value="INNER MEMBRANE PROTEIN"/>
    <property type="match status" value="1"/>
</dbReference>
<dbReference type="AlphaFoldDB" id="A0A425XY87"/>
<dbReference type="Pfam" id="PF04463">
    <property type="entry name" value="2-thiour_desulf"/>
    <property type="match status" value="1"/>
</dbReference>
<dbReference type="OrthoDB" id="9797779at2"/>
<sequence>MYLISACLLGVNCRYNGTSIRIFELDNLIDSGRLIPVCPEVLGGLATPREACEIITQNDGSKKVMTESGLDYTSEFQIGAKRVLDIAQTCDVRKVILKANSPSCGCGNIYDGTFSGKLIEGNGLSSQLLLENGIEVYNEHNWAEGEFV</sequence>
<dbReference type="InterPro" id="IPR007553">
    <property type="entry name" value="2-thiour_desulf"/>
</dbReference>
<reference evidence="1 2" key="1">
    <citation type="submission" date="2018-07" db="EMBL/GenBank/DDBJ databases">
        <title>Draft genome sequence of Ancylomarina sp. M1P.</title>
        <authorList>
            <person name="Yadav S."/>
            <person name="Villanueva L."/>
            <person name="Damste J.S.S."/>
        </authorList>
    </citation>
    <scope>NUCLEOTIDE SEQUENCE [LARGE SCALE GENOMIC DNA]</scope>
    <source>
        <strain evidence="1 2">M1P</strain>
    </source>
</reference>
<gene>
    <name evidence="1" type="ORF">DWB61_14360</name>
</gene>
<comment type="caution">
    <text evidence="1">The sequence shown here is derived from an EMBL/GenBank/DDBJ whole genome shotgun (WGS) entry which is preliminary data.</text>
</comment>
<dbReference type="Proteomes" id="UP000285794">
    <property type="component" value="Unassembled WGS sequence"/>
</dbReference>
<organism evidence="1 2">
    <name type="scientific">Ancylomarina euxinus</name>
    <dbReference type="NCBI Taxonomy" id="2283627"/>
    <lineage>
        <taxon>Bacteria</taxon>
        <taxon>Pseudomonadati</taxon>
        <taxon>Bacteroidota</taxon>
        <taxon>Bacteroidia</taxon>
        <taxon>Marinilabiliales</taxon>
        <taxon>Marinifilaceae</taxon>
        <taxon>Ancylomarina</taxon>
    </lineage>
</organism>